<dbReference type="EMBL" id="JAIWYP010000009">
    <property type="protein sequence ID" value="KAH3775770.1"/>
    <property type="molecule type" value="Genomic_DNA"/>
</dbReference>
<dbReference type="AlphaFoldDB" id="A0A9D4ECI8"/>
<evidence type="ECO:0000313" key="2">
    <source>
        <dbReference type="Proteomes" id="UP000828390"/>
    </source>
</evidence>
<reference evidence="1" key="2">
    <citation type="submission" date="2020-11" db="EMBL/GenBank/DDBJ databases">
        <authorList>
            <person name="McCartney M.A."/>
            <person name="Auch B."/>
            <person name="Kono T."/>
            <person name="Mallez S."/>
            <person name="Becker A."/>
            <person name="Gohl D.M."/>
            <person name="Silverstein K.A.T."/>
            <person name="Koren S."/>
            <person name="Bechman K.B."/>
            <person name="Herman A."/>
            <person name="Abrahante J.E."/>
            <person name="Garbe J."/>
        </authorList>
    </citation>
    <scope>NUCLEOTIDE SEQUENCE</scope>
    <source>
        <strain evidence="1">Duluth1</strain>
        <tissue evidence="1">Whole animal</tissue>
    </source>
</reference>
<sequence>MNSLLAFRRVVSLLAYDIQARGVSIGIRHSGAWCLYWHTTFRRVVSLLAYDIQARGVSIGIRHSGAW</sequence>
<gene>
    <name evidence="1" type="ORF">DPMN_177176</name>
</gene>
<dbReference type="Proteomes" id="UP000828390">
    <property type="component" value="Unassembled WGS sequence"/>
</dbReference>
<protein>
    <submittedName>
        <fullName evidence="1">Uncharacterized protein</fullName>
    </submittedName>
</protein>
<proteinExistence type="predicted"/>
<keyword evidence="2" id="KW-1185">Reference proteome</keyword>
<organism evidence="1 2">
    <name type="scientific">Dreissena polymorpha</name>
    <name type="common">Zebra mussel</name>
    <name type="synonym">Mytilus polymorpha</name>
    <dbReference type="NCBI Taxonomy" id="45954"/>
    <lineage>
        <taxon>Eukaryota</taxon>
        <taxon>Metazoa</taxon>
        <taxon>Spiralia</taxon>
        <taxon>Lophotrochozoa</taxon>
        <taxon>Mollusca</taxon>
        <taxon>Bivalvia</taxon>
        <taxon>Autobranchia</taxon>
        <taxon>Heteroconchia</taxon>
        <taxon>Euheterodonta</taxon>
        <taxon>Imparidentia</taxon>
        <taxon>Neoheterodontei</taxon>
        <taxon>Myida</taxon>
        <taxon>Dreissenoidea</taxon>
        <taxon>Dreissenidae</taxon>
        <taxon>Dreissena</taxon>
    </lineage>
</organism>
<name>A0A9D4ECI8_DREPO</name>
<reference evidence="1" key="1">
    <citation type="journal article" date="2019" name="bioRxiv">
        <title>The Genome of the Zebra Mussel, Dreissena polymorpha: A Resource for Invasive Species Research.</title>
        <authorList>
            <person name="McCartney M.A."/>
            <person name="Auch B."/>
            <person name="Kono T."/>
            <person name="Mallez S."/>
            <person name="Zhang Y."/>
            <person name="Obille A."/>
            <person name="Becker A."/>
            <person name="Abrahante J.E."/>
            <person name="Garbe J."/>
            <person name="Badalamenti J.P."/>
            <person name="Herman A."/>
            <person name="Mangelson H."/>
            <person name="Liachko I."/>
            <person name="Sullivan S."/>
            <person name="Sone E.D."/>
            <person name="Koren S."/>
            <person name="Silverstein K.A.T."/>
            <person name="Beckman K.B."/>
            <person name="Gohl D.M."/>
        </authorList>
    </citation>
    <scope>NUCLEOTIDE SEQUENCE</scope>
    <source>
        <strain evidence="1">Duluth1</strain>
        <tissue evidence="1">Whole animal</tissue>
    </source>
</reference>
<accession>A0A9D4ECI8</accession>
<comment type="caution">
    <text evidence="1">The sequence shown here is derived from an EMBL/GenBank/DDBJ whole genome shotgun (WGS) entry which is preliminary data.</text>
</comment>
<evidence type="ECO:0000313" key="1">
    <source>
        <dbReference type="EMBL" id="KAH3775770.1"/>
    </source>
</evidence>